<evidence type="ECO:0000313" key="2">
    <source>
        <dbReference type="EMBL" id="OAQ85771.1"/>
    </source>
</evidence>
<evidence type="ECO:0000313" key="1">
    <source>
        <dbReference type="EMBL" id="OAQ77213.1"/>
    </source>
</evidence>
<protein>
    <submittedName>
        <fullName evidence="2">Uncharacterized protein</fullName>
    </submittedName>
</protein>
<gene>
    <name evidence="1" type="ORF">VFPBJ_07685</name>
    <name evidence="2" type="ORF">VFPFJ_08160</name>
</gene>
<dbReference type="EMBL" id="LSBI01000007">
    <property type="protein sequence ID" value="OAQ85771.1"/>
    <property type="molecule type" value="Genomic_DNA"/>
</dbReference>
<accession>A0A179H860</accession>
<proteinExistence type="predicted"/>
<sequence length="171" mass="18986">MKAGCRPKIPRCGTTMTPPLRPGVVIGGQSGHCGEAANHLACLPRRDASCSMQRRRLVRRNVRRSVLRIMTDSAPRVWDETEGSRAALTISFLTLVVRIANHFRTGASSGRERDVELAAGFLRHSWIRSASGPPACSRAGRRELRRREPRRALRSGVAVRCRKPLESPREA</sequence>
<dbReference type="Proteomes" id="UP000078340">
    <property type="component" value="Unassembled WGS sequence"/>
</dbReference>
<reference evidence="2 3" key="1">
    <citation type="submission" date="2016-02" db="EMBL/GenBank/DDBJ databases">
        <title>Biosynthesis of antibiotic leucinostatins and their inhibition on Phytophthora in bio-control Purpureocillium lilacinum.</title>
        <authorList>
            <person name="Wang G."/>
            <person name="Liu Z."/>
            <person name="Lin R."/>
            <person name="Li E."/>
            <person name="Mao Z."/>
            <person name="Ling J."/>
            <person name="Yin W."/>
            <person name="Xie B."/>
        </authorList>
    </citation>
    <scope>NUCLEOTIDE SEQUENCE [LARGE SCALE GENOMIC DNA]</scope>
    <source>
        <strain evidence="1">PLBJ-1</strain>
        <strain evidence="2">PLFJ-1</strain>
    </source>
</reference>
<organism evidence="2 3">
    <name type="scientific">Purpureocillium lilacinum</name>
    <name type="common">Paecilomyces lilacinus</name>
    <dbReference type="NCBI Taxonomy" id="33203"/>
    <lineage>
        <taxon>Eukaryota</taxon>
        <taxon>Fungi</taxon>
        <taxon>Dikarya</taxon>
        <taxon>Ascomycota</taxon>
        <taxon>Pezizomycotina</taxon>
        <taxon>Sordariomycetes</taxon>
        <taxon>Hypocreomycetidae</taxon>
        <taxon>Hypocreales</taxon>
        <taxon>Ophiocordycipitaceae</taxon>
        <taxon>Purpureocillium</taxon>
    </lineage>
</organism>
<evidence type="ECO:0000313" key="3">
    <source>
        <dbReference type="Proteomes" id="UP000078340"/>
    </source>
</evidence>
<name>A0A179H860_PURLI</name>
<dbReference type="Proteomes" id="UP000078240">
    <property type="component" value="Unassembled WGS sequence"/>
</dbReference>
<comment type="caution">
    <text evidence="2">The sequence shown here is derived from an EMBL/GenBank/DDBJ whole genome shotgun (WGS) entry which is preliminary data.</text>
</comment>
<dbReference type="AlphaFoldDB" id="A0A179H860"/>
<dbReference type="EMBL" id="LSBH01000006">
    <property type="protein sequence ID" value="OAQ77213.1"/>
    <property type="molecule type" value="Genomic_DNA"/>
</dbReference>